<evidence type="ECO:0000256" key="1">
    <source>
        <dbReference type="SAM" id="SignalP"/>
    </source>
</evidence>
<feature type="chain" id="PRO_5041384307" description="Secreted protein" evidence="1">
    <location>
        <begin position="23"/>
        <end position="112"/>
    </location>
</feature>
<comment type="caution">
    <text evidence="2">The sequence shown here is derived from an EMBL/GenBank/DDBJ whole genome shotgun (WGS) entry which is preliminary data.</text>
</comment>
<evidence type="ECO:0000313" key="2">
    <source>
        <dbReference type="EMBL" id="KAK0750668.1"/>
    </source>
</evidence>
<feature type="signal peptide" evidence="1">
    <location>
        <begin position="1"/>
        <end position="22"/>
    </location>
</feature>
<keyword evidence="1" id="KW-0732">Signal</keyword>
<organism evidence="2 3">
    <name type="scientific">Schizothecium vesticola</name>
    <dbReference type="NCBI Taxonomy" id="314040"/>
    <lineage>
        <taxon>Eukaryota</taxon>
        <taxon>Fungi</taxon>
        <taxon>Dikarya</taxon>
        <taxon>Ascomycota</taxon>
        <taxon>Pezizomycotina</taxon>
        <taxon>Sordariomycetes</taxon>
        <taxon>Sordariomycetidae</taxon>
        <taxon>Sordariales</taxon>
        <taxon>Schizotheciaceae</taxon>
        <taxon>Schizothecium</taxon>
    </lineage>
</organism>
<name>A0AA40F3U4_9PEZI</name>
<accession>A0AA40F3U4</accession>
<gene>
    <name evidence="2" type="ORF">B0T18DRAFT_409383</name>
</gene>
<evidence type="ECO:0008006" key="4">
    <source>
        <dbReference type="Google" id="ProtNLM"/>
    </source>
</evidence>
<sequence length="112" mass="12723">MVSASLWVTLMRCWVASNSCCAGLLERWPNHGNRGLRGAIAIVRRNWIIPKSAPGANMSPARKNTTWYTWPLRRQIREAPTRARILHHASTEIVFGLKSHPGLKKSPRLTRE</sequence>
<proteinExistence type="predicted"/>
<dbReference type="AlphaFoldDB" id="A0AA40F3U4"/>
<dbReference type="EMBL" id="JAUKUD010000003">
    <property type="protein sequence ID" value="KAK0750668.1"/>
    <property type="molecule type" value="Genomic_DNA"/>
</dbReference>
<dbReference type="Proteomes" id="UP001172155">
    <property type="component" value="Unassembled WGS sequence"/>
</dbReference>
<keyword evidence="3" id="KW-1185">Reference proteome</keyword>
<evidence type="ECO:0000313" key="3">
    <source>
        <dbReference type="Proteomes" id="UP001172155"/>
    </source>
</evidence>
<protein>
    <recommendedName>
        <fullName evidence="4">Secreted protein</fullName>
    </recommendedName>
</protein>
<reference evidence="2" key="1">
    <citation type="submission" date="2023-06" db="EMBL/GenBank/DDBJ databases">
        <title>Genome-scale phylogeny and comparative genomics of the fungal order Sordariales.</title>
        <authorList>
            <consortium name="Lawrence Berkeley National Laboratory"/>
            <person name="Hensen N."/>
            <person name="Bonometti L."/>
            <person name="Westerberg I."/>
            <person name="Brannstrom I.O."/>
            <person name="Guillou S."/>
            <person name="Cros-Aarteil S."/>
            <person name="Calhoun S."/>
            <person name="Haridas S."/>
            <person name="Kuo A."/>
            <person name="Mondo S."/>
            <person name="Pangilinan J."/>
            <person name="Riley R."/>
            <person name="LaButti K."/>
            <person name="Andreopoulos B."/>
            <person name="Lipzen A."/>
            <person name="Chen C."/>
            <person name="Yanf M."/>
            <person name="Daum C."/>
            <person name="Ng V."/>
            <person name="Clum A."/>
            <person name="Steindorff A."/>
            <person name="Ohm R."/>
            <person name="Martin F."/>
            <person name="Silar P."/>
            <person name="Natvig D."/>
            <person name="Lalanne C."/>
            <person name="Gautier V."/>
            <person name="Ament-velasquez S.L."/>
            <person name="Kruys A."/>
            <person name="Hutchinson M.I."/>
            <person name="Powell A.J."/>
            <person name="Barry K."/>
            <person name="Miller A.N."/>
            <person name="Grigoriev I.V."/>
            <person name="Debuchy R."/>
            <person name="Gladieux P."/>
            <person name="Thoren M.H."/>
            <person name="Johannesson H."/>
        </authorList>
    </citation>
    <scope>NUCLEOTIDE SEQUENCE</scope>
    <source>
        <strain evidence="2">SMH3187-1</strain>
    </source>
</reference>